<evidence type="ECO:0000313" key="2">
    <source>
        <dbReference type="EMBL" id="QTX12189.1"/>
    </source>
</evidence>
<dbReference type="RefSeq" id="WP_207250018.1">
    <property type="nucleotide sequence ID" value="NZ_JAFMPM010000006.1"/>
</dbReference>
<protein>
    <submittedName>
        <fullName evidence="2">Uncharacterized protein</fullName>
    </submittedName>
</protein>
<keyword evidence="3" id="KW-1185">Reference proteome</keyword>
<gene>
    <name evidence="2" type="ORF">J1836_007650</name>
    <name evidence="1" type="ORF">J1836_05175</name>
</gene>
<dbReference type="AlphaFoldDB" id="A0A8B0SMS4"/>
<accession>A0A8B0SMS4</accession>
<reference evidence="1 3" key="1">
    <citation type="submission" date="2021-03" db="EMBL/GenBank/DDBJ databases">
        <title>Draft genome and methylome analysis of Thiotrix fructosivoruns ATCC 49748.</title>
        <authorList>
            <person name="Fomenkov A."/>
            <person name="Grabovich M.Y."/>
            <person name="Roberts R.J."/>
        </authorList>
    </citation>
    <scope>NUCLEOTIDE SEQUENCE [LARGE SCALE GENOMIC DNA]</scope>
    <source>
        <strain evidence="1 3">ATCC 49748</strain>
    </source>
</reference>
<organism evidence="2">
    <name type="scientific">Thiothrix fructosivorans</name>
    <dbReference type="NCBI Taxonomy" id="111770"/>
    <lineage>
        <taxon>Bacteria</taxon>
        <taxon>Pseudomonadati</taxon>
        <taxon>Pseudomonadota</taxon>
        <taxon>Gammaproteobacteria</taxon>
        <taxon>Thiotrichales</taxon>
        <taxon>Thiotrichaceae</taxon>
        <taxon>Thiothrix</taxon>
    </lineage>
</organism>
<sequence>MAINLQDIRSAVINYIDTKVTVSISPLNPAAGLTVGPDEQFGFTLKAKNADIPLKNVIWHVWVENSSVGKLIVPASPKAHSSLYPSEANKLTPGTSVAGMYLFPPSTIFFPFPVVDAMPIIPDPAGYLGVDDTDSISLQGKAGSTATGGITNIRFNIYAECDMDWLFPKSQDSATAIRALTVVG</sequence>
<evidence type="ECO:0000313" key="3">
    <source>
        <dbReference type="Proteomes" id="UP000664466"/>
    </source>
</evidence>
<dbReference type="EMBL" id="CP072748">
    <property type="protein sequence ID" value="QTX12189.1"/>
    <property type="molecule type" value="Genomic_DNA"/>
</dbReference>
<dbReference type="EMBL" id="JAFMPM010000006">
    <property type="protein sequence ID" value="MBO0612325.1"/>
    <property type="molecule type" value="Genomic_DNA"/>
</dbReference>
<proteinExistence type="predicted"/>
<name>A0A8B0SMS4_9GAMM</name>
<reference evidence="2" key="2">
    <citation type="submission" date="2021-04" db="EMBL/GenBank/DDBJ databases">
        <title>Complete Genome and methylome analysis of Thiothrix fructosivorans ATCC 49748.</title>
        <authorList>
            <person name="Fomenkov A."/>
            <person name="Sun L."/>
            <person name="Vincze T."/>
            <person name="Grabovich M.Y."/>
            <person name="Roberts R.J."/>
        </authorList>
    </citation>
    <scope>NUCLEOTIDE SEQUENCE</scope>
    <source>
        <strain evidence="2">ATCC 49748</strain>
    </source>
</reference>
<dbReference type="Proteomes" id="UP000664466">
    <property type="component" value="Unassembled WGS sequence"/>
</dbReference>
<evidence type="ECO:0000313" key="1">
    <source>
        <dbReference type="EMBL" id="MBO0612325.1"/>
    </source>
</evidence>